<dbReference type="Proteomes" id="UP001321473">
    <property type="component" value="Unassembled WGS sequence"/>
</dbReference>
<evidence type="ECO:0000256" key="1">
    <source>
        <dbReference type="ARBA" id="ARBA00007357"/>
    </source>
</evidence>
<dbReference type="PANTHER" id="PTHR11733">
    <property type="entry name" value="ZINC METALLOPROTEASE FAMILY M13 NEPRILYSIN-RELATED"/>
    <property type="match status" value="1"/>
</dbReference>
<sequence length="681" mass="76322">MPRAPKTPSPHRIIQGTARILRVRDYPLNLLQWRFATEHLVSRESKDSVRPVSRLEVIVAVSAFVVLVVVVVLGIIRVAWARPPAVSNVCLSHACRAYADQLLLSINKSVNPCHDFTRFVCDGWQRQHHLTVWQHLFKRILSKLDHFLKSTEWRVVGQNEEQRAAAVYQSCDSVFRGDNDELPAVAAALADAGIVWPRPSVGADALRTLLYCSLRLGWDTLLHFVVDETQEVVLSPGRSLRLVLRGHLSREKSVSKQAYFRTLRSSFRREGAPSVSYENMSAVADPALSLLLKVYERGDGERYSVDWVLRTTGTVLTEARLLKALGMFNLSLPDGLRLSTTQPEYLWTLLDIWKSEGEDSFHLFVSWCTVQVAALYANKPLIMNYYDNHVHIAAVQHKAFCVSRAVFFSRQATFGRYNADVLQGNSTAVARGITLAVRAAFNYRLSRWAHYDENITVVTNWASLDKVFRSFKEGPAHELGAAQVPDMTESFVGNWQNSVFLKNPGPVEEIVQSICELSLYIPLWGESDFQLMPYSLTFPLFDIELPEAINYGGLGGQVASAIGALFLESYHELNVSKVFSECIAPAGAEEKILFYTAYASGYGALVDAFKMRGPSLSPAIPSFGEYTDLQLLFIASCYTLCLGKGNHPRCDMIVQHVPEFSDAFQCSSDQPMNRSHQCQLL</sequence>
<gene>
    <name evidence="4" type="ORF">V5799_010943</name>
</gene>
<organism evidence="4 5">
    <name type="scientific">Amblyomma americanum</name>
    <name type="common">Lone star tick</name>
    <dbReference type="NCBI Taxonomy" id="6943"/>
    <lineage>
        <taxon>Eukaryota</taxon>
        <taxon>Metazoa</taxon>
        <taxon>Ecdysozoa</taxon>
        <taxon>Arthropoda</taxon>
        <taxon>Chelicerata</taxon>
        <taxon>Arachnida</taxon>
        <taxon>Acari</taxon>
        <taxon>Parasitiformes</taxon>
        <taxon>Ixodida</taxon>
        <taxon>Ixodoidea</taxon>
        <taxon>Ixodidae</taxon>
        <taxon>Amblyomminae</taxon>
        <taxon>Amblyomma</taxon>
    </lineage>
</organism>
<feature type="transmembrane region" description="Helical" evidence="2">
    <location>
        <begin position="57"/>
        <end position="80"/>
    </location>
</feature>
<dbReference type="Gene3D" id="3.40.390.10">
    <property type="entry name" value="Collagenase (Catalytic Domain)"/>
    <property type="match status" value="2"/>
</dbReference>
<dbReference type="GO" id="GO:0016485">
    <property type="term" value="P:protein processing"/>
    <property type="evidence" value="ECO:0007669"/>
    <property type="project" value="TreeGrafter"/>
</dbReference>
<dbReference type="InterPro" id="IPR024079">
    <property type="entry name" value="MetalloPept_cat_dom_sf"/>
</dbReference>
<dbReference type="PANTHER" id="PTHR11733:SF241">
    <property type="entry name" value="GH26575P-RELATED"/>
    <property type="match status" value="1"/>
</dbReference>
<dbReference type="PROSITE" id="PS51885">
    <property type="entry name" value="NEPRILYSIN"/>
    <property type="match status" value="1"/>
</dbReference>
<keyword evidence="5" id="KW-1185">Reference proteome</keyword>
<comment type="similarity">
    <text evidence="1">Belongs to the peptidase M13 family.</text>
</comment>
<dbReference type="InterPro" id="IPR000718">
    <property type="entry name" value="Peptidase_M13"/>
</dbReference>
<dbReference type="EMBL" id="JARKHS020015347">
    <property type="protein sequence ID" value="KAK8774522.1"/>
    <property type="molecule type" value="Genomic_DNA"/>
</dbReference>
<dbReference type="InterPro" id="IPR042089">
    <property type="entry name" value="Peptidase_M13_dom_2"/>
</dbReference>
<accession>A0AAQ4EIH0</accession>
<comment type="caution">
    <text evidence="4">The sequence shown here is derived from an EMBL/GenBank/DDBJ whole genome shotgun (WGS) entry which is preliminary data.</text>
</comment>
<evidence type="ECO:0000259" key="3">
    <source>
        <dbReference type="Pfam" id="PF05649"/>
    </source>
</evidence>
<evidence type="ECO:0000313" key="4">
    <source>
        <dbReference type="EMBL" id="KAK8774522.1"/>
    </source>
</evidence>
<dbReference type="GO" id="GO:0004222">
    <property type="term" value="F:metalloendopeptidase activity"/>
    <property type="evidence" value="ECO:0007669"/>
    <property type="project" value="InterPro"/>
</dbReference>
<reference evidence="4 5" key="1">
    <citation type="journal article" date="2023" name="Arcadia Sci">
        <title>De novo assembly of a long-read Amblyomma americanum tick genome.</title>
        <authorList>
            <person name="Chou S."/>
            <person name="Poskanzer K.E."/>
            <person name="Rollins M."/>
            <person name="Thuy-Boun P.S."/>
        </authorList>
    </citation>
    <scope>NUCLEOTIDE SEQUENCE [LARGE SCALE GENOMIC DNA]</scope>
    <source>
        <strain evidence="4">F_SG_1</strain>
        <tissue evidence="4">Salivary glands</tissue>
    </source>
</reference>
<dbReference type="AlphaFoldDB" id="A0AAQ4EIH0"/>
<keyword evidence="2" id="KW-1133">Transmembrane helix</keyword>
<dbReference type="InterPro" id="IPR008753">
    <property type="entry name" value="Peptidase_M13_N"/>
</dbReference>
<dbReference type="SUPFAM" id="SSF55486">
    <property type="entry name" value="Metalloproteases ('zincins'), catalytic domain"/>
    <property type="match status" value="1"/>
</dbReference>
<keyword evidence="2" id="KW-0472">Membrane</keyword>
<proteinExistence type="inferred from homology"/>
<dbReference type="GO" id="GO:0005886">
    <property type="term" value="C:plasma membrane"/>
    <property type="evidence" value="ECO:0007669"/>
    <property type="project" value="TreeGrafter"/>
</dbReference>
<dbReference type="Gene3D" id="1.10.1380.10">
    <property type="entry name" value="Neutral endopeptidase , domain2"/>
    <property type="match status" value="1"/>
</dbReference>
<evidence type="ECO:0000256" key="2">
    <source>
        <dbReference type="SAM" id="Phobius"/>
    </source>
</evidence>
<dbReference type="Pfam" id="PF05649">
    <property type="entry name" value="Peptidase_M13_N"/>
    <property type="match status" value="1"/>
</dbReference>
<name>A0AAQ4EIH0_AMBAM</name>
<feature type="domain" description="Peptidase M13 N-terminal" evidence="3">
    <location>
        <begin position="112"/>
        <end position="446"/>
    </location>
</feature>
<keyword evidence="2" id="KW-0812">Transmembrane</keyword>
<evidence type="ECO:0000313" key="5">
    <source>
        <dbReference type="Proteomes" id="UP001321473"/>
    </source>
</evidence>
<protein>
    <recommendedName>
        <fullName evidence="3">Peptidase M13 N-terminal domain-containing protein</fullName>
    </recommendedName>
</protein>